<dbReference type="GO" id="GO:0006355">
    <property type="term" value="P:regulation of DNA-templated transcription"/>
    <property type="evidence" value="ECO:0007669"/>
    <property type="project" value="InterPro"/>
</dbReference>
<evidence type="ECO:0000256" key="1">
    <source>
        <dbReference type="SAM" id="MobiDB-lite"/>
    </source>
</evidence>
<dbReference type="EMBL" id="JABEQJ010000011">
    <property type="protein sequence ID" value="MBB2160562.1"/>
    <property type="molecule type" value="Genomic_DNA"/>
</dbReference>
<evidence type="ECO:0000313" key="3">
    <source>
        <dbReference type="Proteomes" id="UP000589085"/>
    </source>
</evidence>
<comment type="caution">
    <text evidence="2">The sequence shown here is derived from an EMBL/GenBank/DDBJ whole genome shotgun (WGS) entry which is preliminary data.</text>
</comment>
<dbReference type="SUPFAM" id="SSF46894">
    <property type="entry name" value="C-terminal effector domain of the bipartite response regulators"/>
    <property type="match status" value="1"/>
</dbReference>
<evidence type="ECO:0000313" key="2">
    <source>
        <dbReference type="EMBL" id="MBB2160562.1"/>
    </source>
</evidence>
<sequence>MTCSPSFLPFPSRHDAEAPIARPEQGVRADVTSQAENILKIRLIGHMVATTATGENILPAGARRTRGLLAILALSNRKPVMRQRLTELLWSRRPTDLARASLRQEIHRLLDALQPFGNEIIDIGRHTLTLKPDLTSVDVEEIYSRGLDALDEAIEPEEMLFIDLNGIDPAFDLWLQTQRARLSRHIQGLMTPARTNLEDPTGIFLPPAPVTPGRLSPDNDGDTGLHGTRVPNGAANPFRAFSPGSSPWKEPDSALEAFRRPPPSPATEVPPSAPHADGEQPPHAPVQKVRALTLAMMPIETKDPSFTALADEFGSQLNVLFVGSDVFTLVVPRHSHGGTENLADWIESLVERKQIDFLCTGVLHPGDDGMRLPPILQLRLIDMQHGGEMIWTVRTALPPNIRQHPGVAMPLLARAVLSAQWTAVLRNARSLLKRSVQTLTPDQLAARALSTLLQANHQALHDAETLLKLAEWLGPTQPLVALARAVTEITRAGAFLQDDYTTGVARALAAAQHAAVLSQNNLSRNFLLAFVYSHIPGHADTAEALLSAFKIADEQHDQAWFAPYRALQALLALMNGQLETARELMRHYRVSGNAQPLSIATDPGAALYLFLLDLPQEASKCGRMVAALYPQLPSALVYHLVALTGEETGTARTNILARLTALDPTLTIRRVMAAHAHLPLWAREKLEKALGRTGLPE</sequence>
<proteinExistence type="predicted"/>
<accession>A0A7W4ID32</accession>
<protein>
    <recommendedName>
        <fullName evidence="4">Bacterial transcriptional activator domain-containing protein</fullName>
    </recommendedName>
</protein>
<evidence type="ECO:0008006" key="4">
    <source>
        <dbReference type="Google" id="ProtNLM"/>
    </source>
</evidence>
<reference evidence="2 3" key="1">
    <citation type="submission" date="2020-04" db="EMBL/GenBank/DDBJ databases">
        <title>Description of novel Gluconacetobacter.</title>
        <authorList>
            <person name="Sombolestani A."/>
        </authorList>
    </citation>
    <scope>NUCLEOTIDE SEQUENCE [LARGE SCALE GENOMIC DNA]</scope>
    <source>
        <strain evidence="2 3">LMG 19747</strain>
    </source>
</reference>
<dbReference type="AlphaFoldDB" id="A0A7W4ID32"/>
<feature type="region of interest" description="Disordered" evidence="1">
    <location>
        <begin position="208"/>
        <end position="285"/>
    </location>
</feature>
<dbReference type="InterPro" id="IPR036388">
    <property type="entry name" value="WH-like_DNA-bd_sf"/>
</dbReference>
<organism evidence="2 3">
    <name type="scientific">Gluconacetobacter sacchari</name>
    <dbReference type="NCBI Taxonomy" id="92759"/>
    <lineage>
        <taxon>Bacteria</taxon>
        <taxon>Pseudomonadati</taxon>
        <taxon>Pseudomonadota</taxon>
        <taxon>Alphaproteobacteria</taxon>
        <taxon>Acetobacterales</taxon>
        <taxon>Acetobacteraceae</taxon>
        <taxon>Gluconacetobacter</taxon>
    </lineage>
</organism>
<dbReference type="InterPro" id="IPR051677">
    <property type="entry name" value="AfsR-DnrI-RedD_regulator"/>
</dbReference>
<dbReference type="Gene3D" id="1.10.10.10">
    <property type="entry name" value="Winged helix-like DNA-binding domain superfamily/Winged helix DNA-binding domain"/>
    <property type="match status" value="1"/>
</dbReference>
<dbReference type="RefSeq" id="WP_182997422.1">
    <property type="nucleotide sequence ID" value="NZ_JABEQJ010000011.1"/>
</dbReference>
<dbReference type="GO" id="GO:0003677">
    <property type="term" value="F:DNA binding"/>
    <property type="evidence" value="ECO:0007669"/>
    <property type="project" value="InterPro"/>
</dbReference>
<name>A0A7W4ID32_9PROT</name>
<dbReference type="Proteomes" id="UP000589085">
    <property type="component" value="Unassembled WGS sequence"/>
</dbReference>
<dbReference type="PANTHER" id="PTHR35807">
    <property type="entry name" value="TRANSCRIPTIONAL REGULATOR REDD-RELATED"/>
    <property type="match status" value="1"/>
</dbReference>
<dbReference type="InterPro" id="IPR016032">
    <property type="entry name" value="Sig_transdc_resp-reg_C-effctor"/>
</dbReference>
<gene>
    <name evidence="2" type="ORF">HLH48_10300</name>
</gene>